<reference evidence="4" key="2">
    <citation type="submission" date="2015-01" db="EMBL/GenBank/DDBJ databases">
        <title>Evolutionary Origins and Diversification of the Mycorrhizal Mutualists.</title>
        <authorList>
            <consortium name="DOE Joint Genome Institute"/>
            <consortium name="Mycorrhizal Genomics Consortium"/>
            <person name="Kohler A."/>
            <person name="Kuo A."/>
            <person name="Nagy L.G."/>
            <person name="Floudas D."/>
            <person name="Copeland A."/>
            <person name="Barry K.W."/>
            <person name="Cichocki N."/>
            <person name="Veneault-Fourrey C."/>
            <person name="LaButti K."/>
            <person name="Lindquist E.A."/>
            <person name="Lipzen A."/>
            <person name="Lundell T."/>
            <person name="Morin E."/>
            <person name="Murat C."/>
            <person name="Riley R."/>
            <person name="Ohm R."/>
            <person name="Sun H."/>
            <person name="Tunlid A."/>
            <person name="Henrissat B."/>
            <person name="Grigoriev I.V."/>
            <person name="Hibbett D.S."/>
            <person name="Martin F."/>
        </authorList>
    </citation>
    <scope>NUCLEOTIDE SEQUENCE [LARGE SCALE GENOMIC DNA]</scope>
    <source>
        <strain evidence="4">MUT 4182</strain>
    </source>
</reference>
<dbReference type="HOGENOM" id="CLU_045175_0_0_1"/>
<evidence type="ECO:0000256" key="1">
    <source>
        <dbReference type="SAM" id="MobiDB-lite"/>
    </source>
</evidence>
<feature type="signal peptide" evidence="2">
    <location>
        <begin position="1"/>
        <end position="20"/>
    </location>
</feature>
<protein>
    <recommendedName>
        <fullName evidence="5">Polysaccharide lyase family 14 protein</fullName>
    </recommendedName>
</protein>
<dbReference type="EMBL" id="KN823735">
    <property type="protein sequence ID" value="KIO15960.1"/>
    <property type="molecule type" value="Genomic_DNA"/>
</dbReference>
<feature type="region of interest" description="Disordered" evidence="1">
    <location>
        <begin position="237"/>
        <end position="257"/>
    </location>
</feature>
<evidence type="ECO:0000256" key="2">
    <source>
        <dbReference type="SAM" id="SignalP"/>
    </source>
</evidence>
<keyword evidence="2" id="KW-0732">Signal</keyword>
<evidence type="ECO:0008006" key="5">
    <source>
        <dbReference type="Google" id="ProtNLM"/>
    </source>
</evidence>
<organism evidence="3 4">
    <name type="scientific">Tulasnella calospora MUT 4182</name>
    <dbReference type="NCBI Taxonomy" id="1051891"/>
    <lineage>
        <taxon>Eukaryota</taxon>
        <taxon>Fungi</taxon>
        <taxon>Dikarya</taxon>
        <taxon>Basidiomycota</taxon>
        <taxon>Agaricomycotina</taxon>
        <taxon>Agaricomycetes</taxon>
        <taxon>Cantharellales</taxon>
        <taxon>Tulasnellaceae</taxon>
        <taxon>Tulasnella</taxon>
    </lineage>
</organism>
<dbReference type="Proteomes" id="UP000054248">
    <property type="component" value="Unassembled WGS sequence"/>
</dbReference>
<feature type="compositionally biased region" description="Low complexity" evidence="1">
    <location>
        <begin position="152"/>
        <end position="168"/>
    </location>
</feature>
<name>A0A0C3PNG8_9AGAM</name>
<gene>
    <name evidence="3" type="ORF">M407DRAFT_234374</name>
</gene>
<dbReference type="OrthoDB" id="3263689at2759"/>
<feature type="region of interest" description="Disordered" evidence="1">
    <location>
        <begin position="76"/>
        <end position="168"/>
    </location>
</feature>
<dbReference type="AlphaFoldDB" id="A0A0C3PNG8"/>
<reference evidence="3 4" key="1">
    <citation type="submission" date="2014-04" db="EMBL/GenBank/DDBJ databases">
        <authorList>
            <consortium name="DOE Joint Genome Institute"/>
            <person name="Kuo A."/>
            <person name="Girlanda M."/>
            <person name="Perotto S."/>
            <person name="Kohler A."/>
            <person name="Nagy L.G."/>
            <person name="Floudas D."/>
            <person name="Copeland A."/>
            <person name="Barry K.W."/>
            <person name="Cichocki N."/>
            <person name="Veneault-Fourrey C."/>
            <person name="LaButti K."/>
            <person name="Lindquist E.A."/>
            <person name="Lipzen A."/>
            <person name="Lundell T."/>
            <person name="Morin E."/>
            <person name="Murat C."/>
            <person name="Sun H."/>
            <person name="Tunlid A."/>
            <person name="Henrissat B."/>
            <person name="Grigoriev I.V."/>
            <person name="Hibbett D.S."/>
            <person name="Martin F."/>
            <person name="Nordberg H.P."/>
            <person name="Cantor M.N."/>
            <person name="Hua S.X."/>
        </authorList>
    </citation>
    <scope>NUCLEOTIDE SEQUENCE [LARGE SCALE GENOMIC DNA]</scope>
    <source>
        <strain evidence="3 4">MUT 4182</strain>
    </source>
</reference>
<evidence type="ECO:0000313" key="3">
    <source>
        <dbReference type="EMBL" id="KIO15960.1"/>
    </source>
</evidence>
<feature type="non-terminal residue" evidence="3">
    <location>
        <position position="345"/>
    </location>
</feature>
<keyword evidence="4" id="KW-1185">Reference proteome</keyword>
<feature type="compositionally biased region" description="Low complexity" evidence="1">
    <location>
        <begin position="84"/>
        <end position="143"/>
    </location>
</feature>
<sequence>MAPSLLSLSILAASLVGVLAEPSENGYIGNNDHWTPKFAATAWKANRRGSDNNGVHVFFTGSSSCTGIQFATLSTGHHHHGRAVPQNSGNNGQQQQPGANNQNAQNNQNQQNRESQNQNQQQQQSNRNQNQSQNNQNGQVQENTFSVSAGENNRGAGNDNNVNVDSNNINSQSSVWTKGYCFSNSGHSSWKINTDAAFAVTSIGGSNDLADMRMFYWSTSSGRGNTAVLKDAYYTRSGRGKRGPNNNNNNYGDGGRWKSGKLSKTVSRANLGSLAATSWTKDGKVGRTVFYVQGGYLRELTLDECDEGHNGDRHGENGWDDEDRDGVELHFTPGEISAVSWFDDK</sequence>
<feature type="chain" id="PRO_5002176948" description="Polysaccharide lyase family 14 protein" evidence="2">
    <location>
        <begin position="21"/>
        <end position="345"/>
    </location>
</feature>
<proteinExistence type="predicted"/>
<evidence type="ECO:0000313" key="4">
    <source>
        <dbReference type="Proteomes" id="UP000054248"/>
    </source>
</evidence>
<accession>A0A0C3PNG8</accession>